<gene>
    <name evidence="5" type="ORF">DW888_04160</name>
</gene>
<dbReference type="PANTHER" id="PTHR24567">
    <property type="entry name" value="CRP FAMILY TRANSCRIPTIONAL REGULATORY PROTEIN"/>
    <property type="match status" value="1"/>
</dbReference>
<sequence length="247" mass="28849">MITASSDYNYICFKLEDYTCMETMFNTLLQLPLFQGLCHEDFTNILEKVKLHFTKHKAGEVIVKNGTPCNQLIFLLKGELSLQTTSKDDLFTFIEHLEAPYVIEPYALFGMNVNYASSYIAHTESHTISISKAFVLSGLLKYEIFRLNYMNFISNRAQNLYGRLWDEAYTDIEDKIIHFILVHTERMQGEKIMKIKMDDFARCVDDTRLNVSRVLNSLQEQKLLELHRKEIIIPDAALLAEWNEKRK</sequence>
<dbReference type="Pfam" id="PF13545">
    <property type="entry name" value="HTH_Crp_2"/>
    <property type="match status" value="1"/>
</dbReference>
<dbReference type="PROSITE" id="PS50042">
    <property type="entry name" value="CNMP_BINDING_3"/>
    <property type="match status" value="1"/>
</dbReference>
<evidence type="ECO:0000256" key="1">
    <source>
        <dbReference type="ARBA" id="ARBA00023015"/>
    </source>
</evidence>
<evidence type="ECO:0000256" key="2">
    <source>
        <dbReference type="ARBA" id="ARBA00023125"/>
    </source>
</evidence>
<keyword evidence="2" id="KW-0238">DNA-binding</keyword>
<evidence type="ECO:0000313" key="5">
    <source>
        <dbReference type="EMBL" id="RHB37882.1"/>
    </source>
</evidence>
<evidence type="ECO:0000259" key="4">
    <source>
        <dbReference type="PROSITE" id="PS50042"/>
    </source>
</evidence>
<dbReference type="InterPro" id="IPR018488">
    <property type="entry name" value="cNMP-bd_CS"/>
</dbReference>
<dbReference type="InterPro" id="IPR050397">
    <property type="entry name" value="Env_Response_Regulators"/>
</dbReference>
<dbReference type="InterPro" id="IPR018490">
    <property type="entry name" value="cNMP-bd_dom_sf"/>
</dbReference>
<proteinExistence type="predicted"/>
<reference evidence="5 6" key="1">
    <citation type="submission" date="2018-08" db="EMBL/GenBank/DDBJ databases">
        <title>A genome reference for cultivated species of the human gut microbiota.</title>
        <authorList>
            <person name="Zou Y."/>
            <person name="Xue W."/>
            <person name="Luo G."/>
        </authorList>
    </citation>
    <scope>NUCLEOTIDE SEQUENCE [LARGE SCALE GENOMIC DNA]</scope>
    <source>
        <strain evidence="5 6">AM40-30BH</strain>
    </source>
</reference>
<feature type="domain" description="Cyclic nucleotide-binding" evidence="4">
    <location>
        <begin position="33"/>
        <end position="132"/>
    </location>
</feature>
<accession>A0A413VWA5</accession>
<dbReference type="Pfam" id="PF00027">
    <property type="entry name" value="cNMP_binding"/>
    <property type="match status" value="1"/>
</dbReference>
<dbReference type="InterPro" id="IPR000595">
    <property type="entry name" value="cNMP-bd_dom"/>
</dbReference>
<dbReference type="InterPro" id="IPR014710">
    <property type="entry name" value="RmlC-like_jellyroll"/>
</dbReference>
<evidence type="ECO:0000256" key="3">
    <source>
        <dbReference type="ARBA" id="ARBA00023163"/>
    </source>
</evidence>
<dbReference type="Proteomes" id="UP000284379">
    <property type="component" value="Unassembled WGS sequence"/>
</dbReference>
<dbReference type="CDD" id="cd00038">
    <property type="entry name" value="CAP_ED"/>
    <property type="match status" value="1"/>
</dbReference>
<dbReference type="SUPFAM" id="SSF51206">
    <property type="entry name" value="cAMP-binding domain-like"/>
    <property type="match status" value="1"/>
</dbReference>
<keyword evidence="1" id="KW-0805">Transcription regulation</keyword>
<dbReference type="PANTHER" id="PTHR24567:SF58">
    <property type="entry name" value="CYCLIC AMP-BINDING REGULATORY PROTEIN"/>
    <property type="match status" value="1"/>
</dbReference>
<dbReference type="PROSITE" id="PS00888">
    <property type="entry name" value="CNMP_BINDING_1"/>
    <property type="match status" value="1"/>
</dbReference>
<evidence type="ECO:0000313" key="6">
    <source>
        <dbReference type="Proteomes" id="UP000284379"/>
    </source>
</evidence>
<organism evidence="5 6">
    <name type="scientific">Bacteroides nordii</name>
    <dbReference type="NCBI Taxonomy" id="291645"/>
    <lineage>
        <taxon>Bacteria</taxon>
        <taxon>Pseudomonadati</taxon>
        <taxon>Bacteroidota</taxon>
        <taxon>Bacteroidia</taxon>
        <taxon>Bacteroidales</taxon>
        <taxon>Bacteroidaceae</taxon>
        <taxon>Bacteroides</taxon>
    </lineage>
</organism>
<dbReference type="EMBL" id="QSGO01000002">
    <property type="protein sequence ID" value="RHB37882.1"/>
    <property type="molecule type" value="Genomic_DNA"/>
</dbReference>
<dbReference type="SUPFAM" id="SSF46785">
    <property type="entry name" value="Winged helix' DNA-binding domain"/>
    <property type="match status" value="1"/>
</dbReference>
<comment type="caution">
    <text evidence="5">The sequence shown here is derived from an EMBL/GenBank/DDBJ whole genome shotgun (WGS) entry which is preliminary data.</text>
</comment>
<dbReference type="InterPro" id="IPR036390">
    <property type="entry name" value="WH_DNA-bd_sf"/>
</dbReference>
<dbReference type="GO" id="GO:0003700">
    <property type="term" value="F:DNA-binding transcription factor activity"/>
    <property type="evidence" value="ECO:0007669"/>
    <property type="project" value="TreeGrafter"/>
</dbReference>
<dbReference type="Gene3D" id="2.60.120.10">
    <property type="entry name" value="Jelly Rolls"/>
    <property type="match status" value="1"/>
</dbReference>
<keyword evidence="3" id="KW-0804">Transcription</keyword>
<dbReference type="InterPro" id="IPR012318">
    <property type="entry name" value="HTH_CRP"/>
</dbReference>
<name>A0A413VWA5_9BACE</name>
<dbReference type="GO" id="GO:0005829">
    <property type="term" value="C:cytosol"/>
    <property type="evidence" value="ECO:0007669"/>
    <property type="project" value="TreeGrafter"/>
</dbReference>
<dbReference type="GO" id="GO:0003677">
    <property type="term" value="F:DNA binding"/>
    <property type="evidence" value="ECO:0007669"/>
    <property type="project" value="UniProtKB-KW"/>
</dbReference>
<protein>
    <submittedName>
        <fullName evidence="5">Crp/Fnr family transcriptional regulator</fullName>
    </submittedName>
</protein>
<dbReference type="AlphaFoldDB" id="A0A413VWA5"/>